<reference evidence="3" key="1">
    <citation type="submission" date="2020-01" db="EMBL/GenBank/DDBJ databases">
        <title>Phosphoaccumulans saitamaens gen. nov., sp. nov., a polyphosphate accumulating bacterium isolated from surface river water.</title>
        <authorList>
            <person name="Watanabe K."/>
            <person name="Suda W."/>
        </authorList>
    </citation>
    <scope>NUCLEOTIDE SEQUENCE [LARGE SCALE GENOMIC DNA]</scope>
    <source>
        <strain evidence="3">ICHIAU1</strain>
    </source>
</reference>
<dbReference type="SUPFAM" id="SSF88723">
    <property type="entry name" value="PIN domain-like"/>
    <property type="match status" value="1"/>
</dbReference>
<dbReference type="InterPro" id="IPR052919">
    <property type="entry name" value="TA_system_RNase"/>
</dbReference>
<evidence type="ECO:0000313" key="2">
    <source>
        <dbReference type="EMBL" id="BBU68046.1"/>
    </source>
</evidence>
<organism evidence="2 3">
    <name type="scientific">Fluviibacter phosphoraccumulans</name>
    <dbReference type="NCBI Taxonomy" id="1751046"/>
    <lineage>
        <taxon>Bacteria</taxon>
        <taxon>Pseudomonadati</taxon>
        <taxon>Pseudomonadota</taxon>
        <taxon>Betaproteobacteria</taxon>
        <taxon>Rhodocyclales</taxon>
        <taxon>Fluviibacteraceae</taxon>
        <taxon>Fluviibacter</taxon>
    </lineage>
</organism>
<feature type="domain" description="PIN" evidence="1">
    <location>
        <begin position="9"/>
        <end position="62"/>
    </location>
</feature>
<protein>
    <recommendedName>
        <fullName evidence="1">PIN domain-containing protein</fullName>
    </recommendedName>
</protein>
<name>A0A7R6RBU0_9RHOO</name>
<dbReference type="Proteomes" id="UP000463961">
    <property type="component" value="Chromosome"/>
</dbReference>
<proteinExistence type="predicted"/>
<dbReference type="EMBL" id="AP022345">
    <property type="protein sequence ID" value="BBU68046.1"/>
    <property type="molecule type" value="Genomic_DNA"/>
</dbReference>
<evidence type="ECO:0000313" key="3">
    <source>
        <dbReference type="Proteomes" id="UP000463961"/>
    </source>
</evidence>
<gene>
    <name evidence="2" type="ORF">ICHIAU1_03290</name>
</gene>
<dbReference type="Pfam" id="PF01850">
    <property type="entry name" value="PIN"/>
    <property type="match status" value="1"/>
</dbReference>
<accession>A0A7R6RBU0</accession>
<sequence>MRAIEANERTGFELLAPSAEEYASFYKLPRHMHKDPFDRMLIWQCLQQSLTLVSKDGDIDAYRSLGLQTLW</sequence>
<dbReference type="InterPro" id="IPR029060">
    <property type="entry name" value="PIN-like_dom_sf"/>
</dbReference>
<dbReference type="RefSeq" id="WP_418744630.1">
    <property type="nucleotide sequence ID" value="NZ_AP022345.1"/>
</dbReference>
<dbReference type="PANTHER" id="PTHR36173:SF2">
    <property type="entry name" value="RIBONUCLEASE VAPC16"/>
    <property type="match status" value="1"/>
</dbReference>
<dbReference type="InterPro" id="IPR002716">
    <property type="entry name" value="PIN_dom"/>
</dbReference>
<evidence type="ECO:0000259" key="1">
    <source>
        <dbReference type="Pfam" id="PF01850"/>
    </source>
</evidence>
<dbReference type="PANTHER" id="PTHR36173">
    <property type="entry name" value="RIBONUCLEASE VAPC16-RELATED"/>
    <property type="match status" value="1"/>
</dbReference>
<dbReference type="AlphaFoldDB" id="A0A7R6RBU0"/>
<keyword evidence="3" id="KW-1185">Reference proteome</keyword>